<evidence type="ECO:0000313" key="2">
    <source>
        <dbReference type="EMBL" id="KAK4129855.1"/>
    </source>
</evidence>
<evidence type="ECO:0000256" key="1">
    <source>
        <dbReference type="SAM" id="MobiDB-lite"/>
    </source>
</evidence>
<feature type="compositionally biased region" description="Basic and acidic residues" evidence="1">
    <location>
        <begin position="1"/>
        <end position="12"/>
    </location>
</feature>
<feature type="region of interest" description="Disordered" evidence="1">
    <location>
        <begin position="1"/>
        <end position="101"/>
    </location>
</feature>
<comment type="caution">
    <text evidence="2">The sequence shown here is derived from an EMBL/GenBank/DDBJ whole genome shotgun (WGS) entry which is preliminary data.</text>
</comment>
<sequence length="290" mass="31825">MERGWVEYKDQSKAQAVPPPPQRRPQSVGRVGRWLEKEDASGEEDGNTAGKTQSDVIDAEQQTRAEAARNGNDTRNASKADRYSDDDGESMGCGEGGNGRETMEFPWRLFRENYMAVVVWDRKGLYKPKTYIVDEKGVSEAKEKAGDTGAIPKFGTRADRAGTEDSGQSAPKRRPSMDRAKRGSSDTAGGPLAERFEPGMTEPKGMEPERERARRRRPVIFVPPSTVRTRPAPAQEAPHITKTVMLPTDKTASDAPSKGADGENIEAGIQRTNSHGVTVVDDADDTIYKM</sequence>
<dbReference type="EMBL" id="MU853457">
    <property type="protein sequence ID" value="KAK4129855.1"/>
    <property type="molecule type" value="Genomic_DNA"/>
</dbReference>
<gene>
    <name evidence="2" type="ORF">BT67DRAFT_267130</name>
</gene>
<feature type="compositionally biased region" description="Polar residues" evidence="1">
    <location>
        <begin position="49"/>
        <end position="60"/>
    </location>
</feature>
<dbReference type="Proteomes" id="UP001304895">
    <property type="component" value="Unassembled WGS sequence"/>
</dbReference>
<accession>A0AAN6UBB7</accession>
<reference evidence="2" key="1">
    <citation type="journal article" date="2023" name="Mol. Phylogenet. Evol.">
        <title>Genome-scale phylogeny and comparative genomics of the fungal order Sordariales.</title>
        <authorList>
            <person name="Hensen N."/>
            <person name="Bonometti L."/>
            <person name="Westerberg I."/>
            <person name="Brannstrom I.O."/>
            <person name="Guillou S."/>
            <person name="Cros-Aarteil S."/>
            <person name="Calhoun S."/>
            <person name="Haridas S."/>
            <person name="Kuo A."/>
            <person name="Mondo S."/>
            <person name="Pangilinan J."/>
            <person name="Riley R."/>
            <person name="LaButti K."/>
            <person name="Andreopoulos B."/>
            <person name="Lipzen A."/>
            <person name="Chen C."/>
            <person name="Yan M."/>
            <person name="Daum C."/>
            <person name="Ng V."/>
            <person name="Clum A."/>
            <person name="Steindorff A."/>
            <person name="Ohm R.A."/>
            <person name="Martin F."/>
            <person name="Silar P."/>
            <person name="Natvig D.O."/>
            <person name="Lalanne C."/>
            <person name="Gautier V."/>
            <person name="Ament-Velasquez S.L."/>
            <person name="Kruys A."/>
            <person name="Hutchinson M.I."/>
            <person name="Powell A.J."/>
            <person name="Barry K."/>
            <person name="Miller A.N."/>
            <person name="Grigoriev I.V."/>
            <person name="Debuchy R."/>
            <person name="Gladieux P."/>
            <person name="Hiltunen Thoren M."/>
            <person name="Johannesson H."/>
        </authorList>
    </citation>
    <scope>NUCLEOTIDE SEQUENCE</scope>
    <source>
        <strain evidence="2">CBS 123565</strain>
    </source>
</reference>
<dbReference type="AlphaFoldDB" id="A0AAN6UBB7"/>
<name>A0AAN6UBB7_9PEZI</name>
<keyword evidence="3" id="KW-1185">Reference proteome</keyword>
<evidence type="ECO:0000313" key="3">
    <source>
        <dbReference type="Proteomes" id="UP001304895"/>
    </source>
</evidence>
<organism evidence="2 3">
    <name type="scientific">Trichocladium antarcticum</name>
    <dbReference type="NCBI Taxonomy" id="1450529"/>
    <lineage>
        <taxon>Eukaryota</taxon>
        <taxon>Fungi</taxon>
        <taxon>Dikarya</taxon>
        <taxon>Ascomycota</taxon>
        <taxon>Pezizomycotina</taxon>
        <taxon>Sordariomycetes</taxon>
        <taxon>Sordariomycetidae</taxon>
        <taxon>Sordariales</taxon>
        <taxon>Chaetomiaceae</taxon>
        <taxon>Trichocladium</taxon>
    </lineage>
</organism>
<feature type="compositionally biased region" description="Basic and acidic residues" evidence="1">
    <location>
        <begin position="175"/>
        <end position="184"/>
    </location>
</feature>
<protein>
    <submittedName>
        <fullName evidence="2">Uncharacterized protein</fullName>
    </submittedName>
</protein>
<feature type="compositionally biased region" description="Basic and acidic residues" evidence="1">
    <location>
        <begin position="76"/>
        <end position="85"/>
    </location>
</feature>
<feature type="compositionally biased region" description="Basic and acidic residues" evidence="1">
    <location>
        <begin position="136"/>
        <end position="146"/>
    </location>
</feature>
<feature type="region of interest" description="Disordered" evidence="1">
    <location>
        <begin position="136"/>
        <end position="273"/>
    </location>
</feature>
<reference evidence="2" key="2">
    <citation type="submission" date="2023-05" db="EMBL/GenBank/DDBJ databases">
        <authorList>
            <consortium name="Lawrence Berkeley National Laboratory"/>
            <person name="Steindorff A."/>
            <person name="Hensen N."/>
            <person name="Bonometti L."/>
            <person name="Westerberg I."/>
            <person name="Brannstrom I.O."/>
            <person name="Guillou S."/>
            <person name="Cros-Aarteil S."/>
            <person name="Calhoun S."/>
            <person name="Haridas S."/>
            <person name="Kuo A."/>
            <person name="Mondo S."/>
            <person name="Pangilinan J."/>
            <person name="Riley R."/>
            <person name="Labutti K."/>
            <person name="Andreopoulos B."/>
            <person name="Lipzen A."/>
            <person name="Chen C."/>
            <person name="Yanf M."/>
            <person name="Daum C."/>
            <person name="Ng V."/>
            <person name="Clum A."/>
            <person name="Ohm R."/>
            <person name="Martin F."/>
            <person name="Silar P."/>
            <person name="Natvig D."/>
            <person name="Lalanne C."/>
            <person name="Gautier V."/>
            <person name="Ament-Velasquez S.L."/>
            <person name="Kruys A."/>
            <person name="Hutchinson M.I."/>
            <person name="Powell A.J."/>
            <person name="Barry K."/>
            <person name="Miller A.N."/>
            <person name="Grigoriev I.V."/>
            <person name="Debuchy R."/>
            <person name="Gladieux P."/>
            <person name="Thoren M.H."/>
            <person name="Johannesson H."/>
        </authorList>
    </citation>
    <scope>NUCLEOTIDE SEQUENCE</scope>
    <source>
        <strain evidence="2">CBS 123565</strain>
    </source>
</reference>
<proteinExistence type="predicted"/>